<dbReference type="GO" id="GO:0006352">
    <property type="term" value="P:DNA-templated transcription initiation"/>
    <property type="evidence" value="ECO:0007669"/>
    <property type="project" value="InterPro"/>
</dbReference>
<gene>
    <name evidence="13" type="ORF">SAMN02583745_00850</name>
</gene>
<dbReference type="PROSITE" id="PS50044">
    <property type="entry name" value="SIGMA54_3"/>
    <property type="match status" value="1"/>
</dbReference>
<evidence type="ECO:0000256" key="4">
    <source>
        <dbReference type="ARBA" id="ARBA00022679"/>
    </source>
</evidence>
<evidence type="ECO:0000256" key="6">
    <source>
        <dbReference type="ARBA" id="ARBA00023015"/>
    </source>
</evidence>
<evidence type="ECO:0000313" key="14">
    <source>
        <dbReference type="Proteomes" id="UP000242642"/>
    </source>
</evidence>
<dbReference type="EMBL" id="FOHV01000005">
    <property type="protein sequence ID" value="SES90860.1"/>
    <property type="molecule type" value="Genomic_DNA"/>
</dbReference>
<dbReference type="PROSITE" id="PS00717">
    <property type="entry name" value="SIGMA54_1"/>
    <property type="match status" value="1"/>
</dbReference>
<evidence type="ECO:0000256" key="3">
    <source>
        <dbReference type="ARBA" id="ARBA00022478"/>
    </source>
</evidence>
<keyword evidence="5 10" id="KW-0548">Nucleotidyltransferase</keyword>
<dbReference type="InterPro" id="IPR000394">
    <property type="entry name" value="RNA_pol_sigma_54"/>
</dbReference>
<name>A0A1I0A9G8_9GAMM</name>
<dbReference type="PROSITE" id="PS00718">
    <property type="entry name" value="SIGMA54_2"/>
    <property type="match status" value="1"/>
</dbReference>
<dbReference type="RefSeq" id="WP_093318061.1">
    <property type="nucleotide sequence ID" value="NZ_FOHV01000005.1"/>
</dbReference>
<dbReference type="Gene3D" id="1.10.10.1330">
    <property type="entry name" value="RNA polymerase sigma-54 factor, core-binding domain"/>
    <property type="match status" value="1"/>
</dbReference>
<dbReference type="GO" id="GO:0016779">
    <property type="term" value="F:nucleotidyltransferase activity"/>
    <property type="evidence" value="ECO:0007669"/>
    <property type="project" value="UniProtKB-KW"/>
</dbReference>
<proteinExistence type="inferred from homology"/>
<dbReference type="PANTHER" id="PTHR32248:SF4">
    <property type="entry name" value="RNA POLYMERASE SIGMA-54 FACTOR"/>
    <property type="match status" value="1"/>
</dbReference>
<keyword evidence="7 10" id="KW-0731">Sigma factor</keyword>
<keyword evidence="6 10" id="KW-0805">Transcription regulation</keyword>
<protein>
    <recommendedName>
        <fullName evidence="2 10">RNA polymerase sigma-54 factor</fullName>
    </recommendedName>
</protein>
<evidence type="ECO:0000256" key="7">
    <source>
        <dbReference type="ARBA" id="ARBA00023082"/>
    </source>
</evidence>
<dbReference type="Pfam" id="PF04963">
    <property type="entry name" value="Sigma54_CBD"/>
    <property type="match status" value="1"/>
</dbReference>
<dbReference type="InterPro" id="IPR038709">
    <property type="entry name" value="RpoN_core-bd_sf"/>
</dbReference>
<dbReference type="GO" id="GO:0016987">
    <property type="term" value="F:sigma factor activity"/>
    <property type="evidence" value="ECO:0007669"/>
    <property type="project" value="UniProtKB-KW"/>
</dbReference>
<dbReference type="Pfam" id="PF00309">
    <property type="entry name" value="Sigma54_AID"/>
    <property type="match status" value="1"/>
</dbReference>
<dbReference type="InterPro" id="IPR007634">
    <property type="entry name" value="RNA_pol_sigma_54_DNA-bd"/>
</dbReference>
<dbReference type="Pfam" id="PF04552">
    <property type="entry name" value="Sigma54_DBD"/>
    <property type="match status" value="1"/>
</dbReference>
<dbReference type="AlphaFoldDB" id="A0A1I0A9G8"/>
<dbReference type="STRING" id="1123402.SAMN02583745_00850"/>
<evidence type="ECO:0000256" key="10">
    <source>
        <dbReference type="PIRNR" id="PIRNR000774"/>
    </source>
</evidence>
<evidence type="ECO:0000256" key="9">
    <source>
        <dbReference type="ARBA" id="ARBA00023163"/>
    </source>
</evidence>
<dbReference type="Gene3D" id="1.10.10.60">
    <property type="entry name" value="Homeodomain-like"/>
    <property type="match status" value="1"/>
</dbReference>
<feature type="domain" description="RNA polymerase sigma factor 54 core-binding" evidence="12">
    <location>
        <begin position="143"/>
        <end position="336"/>
    </location>
</feature>
<organism evidence="13 14">
    <name type="scientific">Thorsellia anophelis DSM 18579</name>
    <dbReference type="NCBI Taxonomy" id="1123402"/>
    <lineage>
        <taxon>Bacteria</taxon>
        <taxon>Pseudomonadati</taxon>
        <taxon>Pseudomonadota</taxon>
        <taxon>Gammaproteobacteria</taxon>
        <taxon>Enterobacterales</taxon>
        <taxon>Thorselliaceae</taxon>
        <taxon>Thorsellia</taxon>
    </lineage>
</organism>
<accession>A0A1I0A9G8</accession>
<keyword evidence="4 10" id="KW-0808">Transferase</keyword>
<evidence type="ECO:0000256" key="8">
    <source>
        <dbReference type="ARBA" id="ARBA00023125"/>
    </source>
</evidence>
<evidence type="ECO:0000256" key="5">
    <source>
        <dbReference type="ARBA" id="ARBA00022695"/>
    </source>
</evidence>
<dbReference type="GO" id="GO:0001216">
    <property type="term" value="F:DNA-binding transcription activator activity"/>
    <property type="evidence" value="ECO:0007669"/>
    <property type="project" value="InterPro"/>
</dbReference>
<dbReference type="PIRSF" id="PIRSF000774">
    <property type="entry name" value="RpoN"/>
    <property type="match status" value="1"/>
</dbReference>
<keyword evidence="14" id="KW-1185">Reference proteome</keyword>
<evidence type="ECO:0000259" key="11">
    <source>
        <dbReference type="Pfam" id="PF04552"/>
    </source>
</evidence>
<sequence length="518" mass="59545">MKNTLQLRTSQQLAFTPQLQQSLQFLQLSSLELEQTLNALIIENPFLTLEHDSDKYLHDPVDDGPLTYDSEILPIDTHLHEDEISNTYLEPSVSEAIETQNLAELPLDSQWEDHYQDDFDVTQRHDLDSLGVKKDELMDDYYENKTTSISLKEHLLEQVSVTPFTRTEELIAIFIIDAIDENGYLTQSREDIISALKVVMPAYDFESDYKSVLSRIQLFDPISLATYSLQERLLIQLNAQSNNEVVELAKILLKDKSELLEKRDFRTIIKSLRISEVQLQSALSLLATLDPFPAKDFYDSENLAITPDIVVLKTNNEWQIQLNNSLFPKIVLDTEYVKMLQREKKNSAKRDNVQKNAIEYLQQAYQSAKTVLLSLEGRYKTLLLVANQIVANQIEFFEKGESFLKPMVLADIASILEMSESTISRACQNKYLICARGTFELKYFFSSHVTNEQGEEISSSVIKSYLKQWIESENTTKPFSDSKLETKLKELGYDVARRTVAKYREQLGFPASNLRKTL</sequence>
<evidence type="ECO:0000313" key="13">
    <source>
        <dbReference type="EMBL" id="SES90860.1"/>
    </source>
</evidence>
<dbReference type="Proteomes" id="UP000242642">
    <property type="component" value="Unassembled WGS sequence"/>
</dbReference>
<comment type="similarity">
    <text evidence="1 10">Belongs to the sigma-54 factor family.</text>
</comment>
<comment type="function">
    <text evidence="10">Sigma factors are initiation factors that promote the attachment of RNA polymerase to specific initiation sites and are then released.</text>
</comment>
<dbReference type="PANTHER" id="PTHR32248">
    <property type="entry name" value="RNA POLYMERASE SIGMA-54 FACTOR"/>
    <property type="match status" value="1"/>
</dbReference>
<dbReference type="GO" id="GO:0003677">
    <property type="term" value="F:DNA binding"/>
    <property type="evidence" value="ECO:0007669"/>
    <property type="project" value="UniProtKB-KW"/>
</dbReference>
<dbReference type="PRINTS" id="PR00045">
    <property type="entry name" value="SIGMA54FCT"/>
</dbReference>
<evidence type="ECO:0000256" key="1">
    <source>
        <dbReference type="ARBA" id="ARBA00008798"/>
    </source>
</evidence>
<feature type="domain" description="RNA polymerase sigma factor 54 DNA-binding" evidence="11">
    <location>
        <begin position="359"/>
        <end position="516"/>
    </location>
</feature>
<dbReference type="InterPro" id="IPR007046">
    <property type="entry name" value="RNA_pol_sigma_54_core-bd"/>
</dbReference>
<dbReference type="OrthoDB" id="9814402at2"/>
<evidence type="ECO:0000259" key="12">
    <source>
        <dbReference type="Pfam" id="PF04963"/>
    </source>
</evidence>
<dbReference type="GO" id="GO:0000428">
    <property type="term" value="C:DNA-directed RNA polymerase complex"/>
    <property type="evidence" value="ECO:0007669"/>
    <property type="project" value="UniProtKB-KW"/>
</dbReference>
<keyword evidence="3 10" id="KW-0240">DNA-directed RNA polymerase</keyword>
<keyword evidence="9 10" id="KW-0804">Transcription</keyword>
<reference evidence="14" key="1">
    <citation type="submission" date="2016-10" db="EMBL/GenBank/DDBJ databases">
        <authorList>
            <person name="Varghese N."/>
            <person name="Submissions S."/>
        </authorList>
    </citation>
    <scope>NUCLEOTIDE SEQUENCE [LARGE SCALE GENOMIC DNA]</scope>
    <source>
        <strain evidence="14">DSM 18579</strain>
    </source>
</reference>
<dbReference type="NCBIfam" id="TIGR02395">
    <property type="entry name" value="rpoN_sigma"/>
    <property type="match status" value="1"/>
</dbReference>
<keyword evidence="8 10" id="KW-0238">DNA-binding</keyword>
<evidence type="ECO:0000256" key="2">
    <source>
        <dbReference type="ARBA" id="ARBA00019942"/>
    </source>
</evidence>